<evidence type="ECO:0000256" key="4">
    <source>
        <dbReference type="SAM" id="MobiDB-lite"/>
    </source>
</evidence>
<accession>A0A9P6XEX9</accession>
<keyword evidence="1" id="KW-0677">Repeat</keyword>
<feature type="repeat" description="ANK" evidence="3">
    <location>
        <begin position="126"/>
        <end position="158"/>
    </location>
</feature>
<feature type="region of interest" description="Disordered" evidence="4">
    <location>
        <begin position="221"/>
        <end position="295"/>
    </location>
</feature>
<name>A0A9P6XEX9_RHIOR</name>
<keyword evidence="2 3" id="KW-0040">ANK repeat</keyword>
<organism evidence="5 6">
    <name type="scientific">Rhizopus oryzae</name>
    <name type="common">Mucormycosis agent</name>
    <name type="synonym">Rhizopus arrhizus var. delemar</name>
    <dbReference type="NCBI Taxonomy" id="64495"/>
    <lineage>
        <taxon>Eukaryota</taxon>
        <taxon>Fungi</taxon>
        <taxon>Fungi incertae sedis</taxon>
        <taxon>Mucoromycota</taxon>
        <taxon>Mucoromycotina</taxon>
        <taxon>Mucoromycetes</taxon>
        <taxon>Mucorales</taxon>
        <taxon>Mucorineae</taxon>
        <taxon>Rhizopodaceae</taxon>
        <taxon>Rhizopus</taxon>
    </lineage>
</organism>
<feature type="compositionally biased region" description="Low complexity" evidence="4">
    <location>
        <begin position="235"/>
        <end position="251"/>
    </location>
</feature>
<dbReference type="Proteomes" id="UP000716291">
    <property type="component" value="Unassembled WGS sequence"/>
</dbReference>
<sequence>MMNAQPEKGRPFHSFFDLQRAAVIRDTTAVRLRKAAQEGNLAAVKRLVKKVPNIQNPDPETGYTTLMYAAEKGHVEIVEYLLDIGHEEEVISVDNEGITVLMIAAMYNHIEFLLSVPVDLDHTDNEGNSALHYAAAWGHINVMDLLVSEGCNVDLQNNDHAAAYDYAYSKAVQEHLKEISQVHFNDDSSLSISSSQKQQSFTNAPYSSSYSSGHYLGQSSISISRGPSYPGGQDSPAPRASTSSSSLANPALMSSSPRGSYHFQPPSSSSPGSYSEIERRRASSFGDAKQIKTYR</sequence>
<dbReference type="PROSITE" id="PS50297">
    <property type="entry name" value="ANK_REP_REGION"/>
    <property type="match status" value="2"/>
</dbReference>
<evidence type="ECO:0000256" key="1">
    <source>
        <dbReference type="ARBA" id="ARBA00022737"/>
    </source>
</evidence>
<dbReference type="PROSITE" id="PS50088">
    <property type="entry name" value="ANK_REPEAT"/>
    <property type="match status" value="2"/>
</dbReference>
<reference evidence="5" key="1">
    <citation type="journal article" date="2020" name="Microb. Genom.">
        <title>Genetic diversity of clinical and environmental Mucorales isolates obtained from an investigation of mucormycosis cases among solid organ transplant recipients.</title>
        <authorList>
            <person name="Nguyen M.H."/>
            <person name="Kaul D."/>
            <person name="Muto C."/>
            <person name="Cheng S.J."/>
            <person name="Richter R.A."/>
            <person name="Bruno V.M."/>
            <person name="Liu G."/>
            <person name="Beyhan S."/>
            <person name="Sundermann A.J."/>
            <person name="Mounaud S."/>
            <person name="Pasculle A.W."/>
            <person name="Nierman W.C."/>
            <person name="Driscoll E."/>
            <person name="Cumbie R."/>
            <person name="Clancy C.J."/>
            <person name="Dupont C.L."/>
        </authorList>
    </citation>
    <scope>NUCLEOTIDE SEQUENCE</scope>
    <source>
        <strain evidence="5">GL11</strain>
    </source>
</reference>
<dbReference type="EMBL" id="JAANQT010000292">
    <property type="protein sequence ID" value="KAG1312336.1"/>
    <property type="molecule type" value="Genomic_DNA"/>
</dbReference>
<dbReference type="InterPro" id="IPR036770">
    <property type="entry name" value="Ankyrin_rpt-contain_sf"/>
</dbReference>
<evidence type="ECO:0000256" key="2">
    <source>
        <dbReference type="ARBA" id="ARBA00023043"/>
    </source>
</evidence>
<dbReference type="GO" id="GO:0006396">
    <property type="term" value="P:RNA processing"/>
    <property type="evidence" value="ECO:0007669"/>
    <property type="project" value="TreeGrafter"/>
</dbReference>
<dbReference type="GO" id="GO:0004540">
    <property type="term" value="F:RNA nuclease activity"/>
    <property type="evidence" value="ECO:0007669"/>
    <property type="project" value="TreeGrafter"/>
</dbReference>
<dbReference type="Pfam" id="PF00023">
    <property type="entry name" value="Ank"/>
    <property type="match status" value="1"/>
</dbReference>
<dbReference type="OrthoDB" id="341259at2759"/>
<gene>
    <name evidence="5" type="ORF">G6F64_003101</name>
</gene>
<dbReference type="PANTHER" id="PTHR24141">
    <property type="entry name" value="2-5A-DEPENDENT RIBONUCLEASE"/>
    <property type="match status" value="1"/>
</dbReference>
<dbReference type="AlphaFoldDB" id="A0A9P6XEX9"/>
<dbReference type="GO" id="GO:0003723">
    <property type="term" value="F:RNA binding"/>
    <property type="evidence" value="ECO:0007669"/>
    <property type="project" value="TreeGrafter"/>
</dbReference>
<evidence type="ECO:0000313" key="5">
    <source>
        <dbReference type="EMBL" id="KAG1312336.1"/>
    </source>
</evidence>
<dbReference type="Gene3D" id="1.25.40.20">
    <property type="entry name" value="Ankyrin repeat-containing domain"/>
    <property type="match status" value="1"/>
</dbReference>
<dbReference type="SUPFAM" id="SSF48403">
    <property type="entry name" value="Ankyrin repeat"/>
    <property type="match status" value="1"/>
</dbReference>
<dbReference type="SMART" id="SM00248">
    <property type="entry name" value="ANK"/>
    <property type="match status" value="4"/>
</dbReference>
<comment type="caution">
    <text evidence="5">The sequence shown here is derived from an EMBL/GenBank/DDBJ whole genome shotgun (WGS) entry which is preliminary data.</text>
</comment>
<dbReference type="Pfam" id="PF12796">
    <property type="entry name" value="Ank_2"/>
    <property type="match status" value="1"/>
</dbReference>
<proteinExistence type="predicted"/>
<feature type="repeat" description="ANK" evidence="3">
    <location>
        <begin position="61"/>
        <end position="93"/>
    </location>
</feature>
<evidence type="ECO:0000256" key="3">
    <source>
        <dbReference type="PROSITE-ProRule" id="PRU00023"/>
    </source>
</evidence>
<evidence type="ECO:0000313" key="6">
    <source>
        <dbReference type="Proteomes" id="UP000716291"/>
    </source>
</evidence>
<dbReference type="InterPro" id="IPR002110">
    <property type="entry name" value="Ankyrin_rpt"/>
</dbReference>
<protein>
    <submittedName>
        <fullName evidence="5">Uncharacterized protein</fullName>
    </submittedName>
</protein>
<dbReference type="PRINTS" id="PR01415">
    <property type="entry name" value="ANKYRIN"/>
</dbReference>
<keyword evidence="6" id="KW-1185">Reference proteome</keyword>
<feature type="compositionally biased region" description="Low complexity" evidence="4">
    <location>
        <begin position="265"/>
        <end position="275"/>
    </location>
</feature>
<dbReference type="PANTHER" id="PTHR24141:SF1">
    <property type="entry name" value="2-5A-DEPENDENT RIBONUCLEASE"/>
    <property type="match status" value="1"/>
</dbReference>